<evidence type="ECO:0000313" key="4">
    <source>
        <dbReference type="Proteomes" id="UP000332933"/>
    </source>
</evidence>
<evidence type="ECO:0000256" key="1">
    <source>
        <dbReference type="SAM" id="MobiDB-lite"/>
    </source>
</evidence>
<reference evidence="2" key="2">
    <citation type="submission" date="2019-06" db="EMBL/GenBank/DDBJ databases">
        <title>Genomics analysis of Aphanomyces spp. identifies a new class of oomycete effector associated with host adaptation.</title>
        <authorList>
            <person name="Gaulin E."/>
        </authorList>
    </citation>
    <scope>NUCLEOTIDE SEQUENCE</scope>
    <source>
        <strain evidence="2">CBS 578.67</strain>
    </source>
</reference>
<dbReference type="EMBL" id="CAADRA010000378">
    <property type="protein sequence ID" value="VFT79925.1"/>
    <property type="molecule type" value="Genomic_DNA"/>
</dbReference>
<dbReference type="EMBL" id="VJMH01000378">
    <property type="protein sequence ID" value="KAF0716649.1"/>
    <property type="molecule type" value="Genomic_DNA"/>
</dbReference>
<gene>
    <name evidence="3" type="primary">Aste57867_2733</name>
    <name evidence="2" type="ORF">As57867_002726</name>
    <name evidence="3" type="ORF">ASTE57867_2733</name>
</gene>
<proteinExistence type="predicted"/>
<dbReference type="AlphaFoldDB" id="A0A485KDE0"/>
<sequence length="90" mass="9172">MPPRVPVRVPRRRVAAKRSAPATQSASAPPAVPDQTQASNGGMLSELGRTVAEGFAFGVGSSIAHNAVNSIASMFGGGGNDNDDDDEPLL</sequence>
<accession>A0A485KDE0</accession>
<dbReference type="Proteomes" id="UP000332933">
    <property type="component" value="Unassembled WGS sequence"/>
</dbReference>
<organism evidence="3 4">
    <name type="scientific">Aphanomyces stellatus</name>
    <dbReference type="NCBI Taxonomy" id="120398"/>
    <lineage>
        <taxon>Eukaryota</taxon>
        <taxon>Sar</taxon>
        <taxon>Stramenopiles</taxon>
        <taxon>Oomycota</taxon>
        <taxon>Saprolegniomycetes</taxon>
        <taxon>Saprolegniales</taxon>
        <taxon>Verrucalvaceae</taxon>
        <taxon>Aphanomyces</taxon>
    </lineage>
</organism>
<feature type="compositionally biased region" description="Low complexity" evidence="1">
    <location>
        <begin position="17"/>
        <end position="29"/>
    </location>
</feature>
<feature type="region of interest" description="Disordered" evidence="1">
    <location>
        <begin position="1"/>
        <end position="45"/>
    </location>
</feature>
<evidence type="ECO:0000313" key="2">
    <source>
        <dbReference type="EMBL" id="KAF0716649.1"/>
    </source>
</evidence>
<protein>
    <submittedName>
        <fullName evidence="3">Aste57867_2733 protein</fullName>
    </submittedName>
</protein>
<reference evidence="3 4" key="1">
    <citation type="submission" date="2019-03" db="EMBL/GenBank/DDBJ databases">
        <authorList>
            <person name="Gaulin E."/>
            <person name="Dumas B."/>
        </authorList>
    </citation>
    <scope>NUCLEOTIDE SEQUENCE [LARGE SCALE GENOMIC DNA]</scope>
    <source>
        <strain evidence="3">CBS 568.67</strain>
    </source>
</reference>
<evidence type="ECO:0000313" key="3">
    <source>
        <dbReference type="EMBL" id="VFT79925.1"/>
    </source>
</evidence>
<name>A0A485KDE0_9STRA</name>
<keyword evidence="4" id="KW-1185">Reference proteome</keyword>